<comment type="cofactor">
    <cofactor evidence="1">
        <name>Zn(2+)</name>
        <dbReference type="ChEBI" id="CHEBI:29105"/>
    </cofactor>
</comment>
<organism evidence="5">
    <name type="scientific">marine metagenome</name>
    <dbReference type="NCBI Taxonomy" id="408172"/>
    <lineage>
        <taxon>unclassified sequences</taxon>
        <taxon>metagenomes</taxon>
        <taxon>ecological metagenomes</taxon>
    </lineage>
</organism>
<sequence length="256" mass="27127">MSGRLADLSGPEVADSLTSDSVIVLPVGAIEQHGPHLPMSVDTVIADEVASALLNAVGDDIDLWLLPTLAVSKSNEHVWSPGTLSLSTETLLRVLDDLAACVAATPARRLVFLNGHGGNSSLLTTACRDLRVAHGLLTFLVHPFIPPASGGPSTEEELGMGIHGGLHETALFAYLRPGQVDMKQAIRSVPEWLAANEWVRFGGSVQFGWTSRDFGAQGHIGDPTGATVDLGCRLFEEVVEAMASQLREIAGFDFPD</sequence>
<dbReference type="SUPFAM" id="SSF102215">
    <property type="entry name" value="Creatininase"/>
    <property type="match status" value="1"/>
</dbReference>
<dbReference type="Pfam" id="PF02633">
    <property type="entry name" value="Creatininase"/>
    <property type="match status" value="1"/>
</dbReference>
<evidence type="ECO:0000313" key="5">
    <source>
        <dbReference type="EMBL" id="SVA69987.1"/>
    </source>
</evidence>
<dbReference type="InterPro" id="IPR003785">
    <property type="entry name" value="Creatininase/forma_Hydrolase"/>
</dbReference>
<evidence type="ECO:0000256" key="2">
    <source>
        <dbReference type="ARBA" id="ARBA00022723"/>
    </source>
</evidence>
<evidence type="ECO:0000256" key="1">
    <source>
        <dbReference type="ARBA" id="ARBA00001947"/>
    </source>
</evidence>
<keyword evidence="3" id="KW-0378">Hydrolase</keyword>
<dbReference type="PANTHER" id="PTHR35005:SF1">
    <property type="entry name" value="2-AMINO-5-FORMYLAMINO-6-RIBOSYLAMINOPYRIMIDIN-4(3H)-ONE 5'-MONOPHOSPHATE DEFORMYLASE"/>
    <property type="match status" value="1"/>
</dbReference>
<proteinExistence type="predicted"/>
<evidence type="ECO:0008006" key="6">
    <source>
        <dbReference type="Google" id="ProtNLM"/>
    </source>
</evidence>
<gene>
    <name evidence="5" type="ORF">METZ01_LOCUS122841</name>
</gene>
<name>A0A381Y0L0_9ZZZZ</name>
<dbReference type="Gene3D" id="3.40.50.10310">
    <property type="entry name" value="Creatininase"/>
    <property type="match status" value="1"/>
</dbReference>
<keyword evidence="2" id="KW-0479">Metal-binding</keyword>
<reference evidence="5" key="1">
    <citation type="submission" date="2018-05" db="EMBL/GenBank/DDBJ databases">
        <authorList>
            <person name="Lanie J.A."/>
            <person name="Ng W.-L."/>
            <person name="Kazmierczak K.M."/>
            <person name="Andrzejewski T.M."/>
            <person name="Davidsen T.M."/>
            <person name="Wayne K.J."/>
            <person name="Tettelin H."/>
            <person name="Glass J.I."/>
            <person name="Rusch D."/>
            <person name="Podicherti R."/>
            <person name="Tsui H.-C.T."/>
            <person name="Winkler M.E."/>
        </authorList>
    </citation>
    <scope>NUCLEOTIDE SEQUENCE</scope>
</reference>
<protein>
    <recommendedName>
        <fullName evidence="6">Creatinine amidohydrolase</fullName>
    </recommendedName>
</protein>
<accession>A0A381Y0L0</accession>
<dbReference type="PANTHER" id="PTHR35005">
    <property type="entry name" value="3-DEHYDRO-SCYLLO-INOSOSE HYDROLASE"/>
    <property type="match status" value="1"/>
</dbReference>
<dbReference type="InterPro" id="IPR024087">
    <property type="entry name" value="Creatininase-like_sf"/>
</dbReference>
<dbReference type="GO" id="GO:0016811">
    <property type="term" value="F:hydrolase activity, acting on carbon-nitrogen (but not peptide) bonds, in linear amides"/>
    <property type="evidence" value="ECO:0007669"/>
    <property type="project" value="TreeGrafter"/>
</dbReference>
<evidence type="ECO:0000256" key="4">
    <source>
        <dbReference type="ARBA" id="ARBA00022833"/>
    </source>
</evidence>
<dbReference type="GO" id="GO:0009231">
    <property type="term" value="P:riboflavin biosynthetic process"/>
    <property type="evidence" value="ECO:0007669"/>
    <property type="project" value="TreeGrafter"/>
</dbReference>
<evidence type="ECO:0000256" key="3">
    <source>
        <dbReference type="ARBA" id="ARBA00022801"/>
    </source>
</evidence>
<keyword evidence="4" id="KW-0862">Zinc</keyword>
<dbReference type="GO" id="GO:0046872">
    <property type="term" value="F:metal ion binding"/>
    <property type="evidence" value="ECO:0007669"/>
    <property type="project" value="UniProtKB-KW"/>
</dbReference>
<dbReference type="AlphaFoldDB" id="A0A381Y0L0"/>
<dbReference type="EMBL" id="UINC01016893">
    <property type="protein sequence ID" value="SVA69987.1"/>
    <property type="molecule type" value="Genomic_DNA"/>
</dbReference>